<dbReference type="RefSeq" id="WP_111277956.1">
    <property type="nucleotide sequence ID" value="NZ_QFYS01000011.1"/>
</dbReference>
<dbReference type="AlphaFoldDB" id="A0A328BBL8"/>
<comment type="caution">
    <text evidence="1">The sequence shown here is derived from an EMBL/GenBank/DDBJ whole genome shotgun (WGS) entry which is preliminary data.</text>
</comment>
<dbReference type="Proteomes" id="UP000249524">
    <property type="component" value="Unassembled WGS sequence"/>
</dbReference>
<evidence type="ECO:0000313" key="2">
    <source>
        <dbReference type="Proteomes" id="UP000249524"/>
    </source>
</evidence>
<keyword evidence="2" id="KW-1185">Reference proteome</keyword>
<name>A0A328BBL8_9CAUL</name>
<organism evidence="1 2">
    <name type="scientific">Phenylobacterium kunshanense</name>
    <dbReference type="NCBI Taxonomy" id="1445034"/>
    <lineage>
        <taxon>Bacteria</taxon>
        <taxon>Pseudomonadati</taxon>
        <taxon>Pseudomonadota</taxon>
        <taxon>Alphaproteobacteria</taxon>
        <taxon>Caulobacterales</taxon>
        <taxon>Caulobacteraceae</taxon>
        <taxon>Phenylobacterium</taxon>
    </lineage>
</organism>
<accession>A0A328BBL8</accession>
<sequence>MLAVLRQALTNPATGPIALAVAVALAVALGVSASHWEAEAARYEARIRELTQASERAGTTFKAELAACRAAGAAREEAQAARYAAAPGAPAGARRLLEQQPEGIDACARMESADRAVLSNLKP</sequence>
<dbReference type="EMBL" id="QFYS01000011">
    <property type="protein sequence ID" value="RAK62478.1"/>
    <property type="molecule type" value="Genomic_DNA"/>
</dbReference>
<evidence type="ECO:0000313" key="1">
    <source>
        <dbReference type="EMBL" id="RAK62478.1"/>
    </source>
</evidence>
<reference evidence="1 2" key="1">
    <citation type="submission" date="2018-05" db="EMBL/GenBank/DDBJ databases">
        <authorList>
            <person name="Lanie J.A."/>
            <person name="Ng W.-L."/>
            <person name="Kazmierczak K.M."/>
            <person name="Andrzejewski T.M."/>
            <person name="Davidsen T.M."/>
            <person name="Wayne K.J."/>
            <person name="Tettelin H."/>
            <person name="Glass J.I."/>
            <person name="Rusch D."/>
            <person name="Podicherti R."/>
            <person name="Tsui H.-C.T."/>
            <person name="Winkler M.E."/>
        </authorList>
    </citation>
    <scope>NUCLEOTIDE SEQUENCE [LARGE SCALE GENOMIC DNA]</scope>
    <source>
        <strain evidence="1 2">BUT-10</strain>
    </source>
</reference>
<protein>
    <submittedName>
        <fullName evidence="1">Uncharacterized protein</fullName>
    </submittedName>
</protein>
<proteinExistence type="predicted"/>
<gene>
    <name evidence="1" type="ORF">DJ019_18830</name>
</gene>